<feature type="glycosylation site" description="N-linked (GlcNAc...) asparagine; partial" evidence="27">
    <location>
        <position position="186"/>
    </location>
</feature>
<feature type="disulfide bond" evidence="31">
    <location>
        <begin position="183"/>
        <end position="189"/>
    </location>
</feature>
<evidence type="ECO:0000256" key="10">
    <source>
        <dbReference type="ARBA" id="ARBA00023157"/>
    </source>
</evidence>
<keyword evidence="5 30" id="KW-0479">Metal-binding</keyword>
<evidence type="ECO:0000256" key="37">
    <source>
        <dbReference type="SAM" id="SignalP"/>
    </source>
</evidence>
<dbReference type="CDD" id="cd06461">
    <property type="entry name" value="M2_ACE"/>
    <property type="match status" value="1"/>
</dbReference>
<comment type="catalytic activity">
    <reaction evidence="17">
        <text>substance P + H2O = L-Phe-L-Phe-Gly-L-Leu-L-Met-NH2 + substance P(1-6)</text>
        <dbReference type="Rhea" id="RHEA:71471"/>
        <dbReference type="ChEBI" id="CHEBI:15377"/>
        <dbReference type="ChEBI" id="CHEBI:190692"/>
        <dbReference type="ChEBI" id="CHEBI:190696"/>
        <dbReference type="ChEBI" id="CHEBI:190697"/>
    </reaction>
    <physiologicalReaction direction="left-to-right" evidence="17">
        <dbReference type="Rhea" id="RHEA:71472"/>
    </physiologicalReaction>
</comment>
<feature type="binding site" evidence="32">
    <location>
        <position position="418"/>
    </location>
    <ligand>
        <name>Zn(2+)</name>
        <dbReference type="ChEBI" id="CHEBI:29105"/>
        <label>2</label>
        <note>catalytic</note>
    </ligand>
</feature>
<evidence type="ECO:0000256" key="20">
    <source>
        <dbReference type="ARBA" id="ARBA00048012"/>
    </source>
</evidence>
<evidence type="ECO:0000256" key="36">
    <source>
        <dbReference type="SAM" id="Phobius"/>
    </source>
</evidence>
<dbReference type="GO" id="GO:0003084">
    <property type="term" value="P:positive regulation of systemic arterial blood pressure"/>
    <property type="evidence" value="ECO:0007669"/>
    <property type="project" value="TreeGrafter"/>
</dbReference>
<comment type="catalytic activity">
    <reaction evidence="23">
        <text>neurotensin + H2O = neurotensin(1-11) + L-isoleucyl-L-leucine</text>
        <dbReference type="Rhea" id="RHEA:71475"/>
        <dbReference type="ChEBI" id="CHEBI:15377"/>
        <dbReference type="ChEBI" id="CHEBI:147362"/>
        <dbReference type="ChEBI" id="CHEBI:190704"/>
        <dbReference type="ChEBI" id="CHEBI:190706"/>
    </reaction>
    <physiologicalReaction direction="left-to-right" evidence="23">
        <dbReference type="Rhea" id="RHEA:71476"/>
    </physiologicalReaction>
</comment>
<protein>
    <recommendedName>
        <fullName evidence="14 34">Angiotensin-converting enzyme</fullName>
        <ecNumber evidence="34">3.4.-.-</ecNumber>
    </recommendedName>
</protein>
<keyword evidence="6 37" id="KW-0732">Signal</keyword>
<evidence type="ECO:0000256" key="35">
    <source>
        <dbReference type="SAM" id="MobiDB-lite"/>
    </source>
</evidence>
<evidence type="ECO:0000256" key="9">
    <source>
        <dbReference type="ARBA" id="ARBA00023049"/>
    </source>
</evidence>
<dbReference type="PROSITE" id="PS52011">
    <property type="entry name" value="PEPTIDASE_M2"/>
    <property type="match status" value="1"/>
</dbReference>
<dbReference type="InterPro" id="IPR001548">
    <property type="entry name" value="Peptidase_M2"/>
</dbReference>
<dbReference type="Proteomes" id="UP000028761">
    <property type="component" value="Chromosome 17"/>
</dbReference>
<keyword evidence="36" id="KW-0472">Membrane</keyword>
<evidence type="ECO:0000256" key="26">
    <source>
        <dbReference type="PIRSR" id="PIRSR601548-1"/>
    </source>
</evidence>
<dbReference type="Bgee" id="ENSPANG00000021050">
    <property type="expression patterns" value="Expressed in lung and 55 other cell types or tissues"/>
</dbReference>
<feature type="compositionally biased region" description="Low complexity" evidence="35">
    <location>
        <begin position="38"/>
        <end position="53"/>
    </location>
</feature>
<keyword evidence="36" id="KW-1133">Transmembrane helix</keyword>
<dbReference type="Pfam" id="PF01401">
    <property type="entry name" value="Peptidase_M2"/>
    <property type="match status" value="1"/>
</dbReference>
<keyword evidence="3 34" id="KW-0121">Carboxypeptidase</keyword>
<evidence type="ECO:0000256" key="25">
    <source>
        <dbReference type="ARBA" id="ARBA00049470"/>
    </source>
</evidence>
<feature type="binding site" evidence="30">
    <location>
        <position position="442"/>
    </location>
    <ligand>
        <name>Zn(2+)</name>
        <dbReference type="ChEBI" id="CHEBI:29105"/>
        <label>1</label>
        <note>catalytic</note>
    </ligand>
</feature>
<feature type="binding site" evidence="32">
    <location>
        <position position="442"/>
    </location>
    <ligand>
        <name>Zn(2+)</name>
        <dbReference type="ChEBI" id="CHEBI:29105"/>
        <label>2</label>
        <note>catalytic</note>
    </ligand>
</feature>
<keyword evidence="36" id="KW-0812">Transmembrane</keyword>
<evidence type="ECO:0000256" key="6">
    <source>
        <dbReference type="ARBA" id="ARBA00022729"/>
    </source>
</evidence>
<evidence type="ECO:0000256" key="17">
    <source>
        <dbReference type="ARBA" id="ARBA00047629"/>
    </source>
</evidence>
<feature type="glycosylation site" description="N-linked (GlcNAc...) (complex) asparagine" evidence="27">
    <location>
        <position position="121"/>
    </location>
</feature>
<feature type="binding site" evidence="29">
    <location>
        <position position="255"/>
    </location>
    <ligand>
        <name>chloride</name>
        <dbReference type="ChEBI" id="CHEBI:17996"/>
        <label>1</label>
    </ligand>
</feature>
<comment type="catalytic activity">
    <reaction evidence="20">
        <text>Met-enkephalin + H2O = L-phenylalanyl-L-methionine + L-tyrosylglycylglycine</text>
        <dbReference type="Rhea" id="RHEA:71483"/>
        <dbReference type="ChEBI" id="CHEBI:15377"/>
        <dbReference type="ChEBI" id="CHEBI:189868"/>
        <dbReference type="ChEBI" id="CHEBI:190708"/>
        <dbReference type="ChEBI" id="CHEBI:190709"/>
    </reaction>
    <physiologicalReaction direction="left-to-right" evidence="20">
        <dbReference type="Rhea" id="RHEA:71484"/>
    </physiologicalReaction>
</comment>
<evidence type="ECO:0000256" key="16">
    <source>
        <dbReference type="ARBA" id="ARBA00047529"/>
    </source>
</evidence>
<dbReference type="PANTHER" id="PTHR10514">
    <property type="entry name" value="ANGIOTENSIN-CONVERTING ENZYME"/>
    <property type="match status" value="1"/>
</dbReference>
<dbReference type="GO" id="GO:0008237">
    <property type="term" value="F:metallopeptidase activity"/>
    <property type="evidence" value="ECO:0007669"/>
    <property type="project" value="UniProtKB-KW"/>
</dbReference>
<keyword evidence="4 34" id="KW-0645">Protease</keyword>
<feature type="chain" id="PRO_5035228252" description="Angiotensin-converting enzyme" evidence="37">
    <location>
        <begin position="22"/>
        <end position="732"/>
    </location>
</feature>
<feature type="binding site" evidence="32">
    <location>
        <position position="414"/>
    </location>
    <ligand>
        <name>Zn(2+)</name>
        <dbReference type="ChEBI" id="CHEBI:29105"/>
        <label>2</label>
        <note>catalytic</note>
    </ligand>
</feature>
<dbReference type="Ensembl" id="ENSPANT00000012240.3">
    <property type="protein sequence ID" value="ENSPANP00000020908.3"/>
    <property type="gene ID" value="ENSPANG00000021050.4"/>
</dbReference>
<evidence type="ECO:0000256" key="1">
    <source>
        <dbReference type="ARBA" id="ARBA00001923"/>
    </source>
</evidence>
<comment type="cofactor">
    <cofactor evidence="34">
        <name>Zn(2+)</name>
        <dbReference type="ChEBI" id="CHEBI:29105"/>
    </cofactor>
    <text evidence="34">Binds 1 zinc ion per subunit.</text>
</comment>
<feature type="disulfide bond" evidence="31 33">
    <location>
        <begin position="383"/>
        <end position="401"/>
    </location>
</feature>
<comment type="catalytic activity">
    <reaction evidence="21">
        <text>Leu-enkephalin + H2O = L-tyrosylglycylglycine + L-phenylalanyl-L-leucine</text>
        <dbReference type="Rhea" id="RHEA:71487"/>
        <dbReference type="ChEBI" id="CHEBI:15377"/>
        <dbReference type="ChEBI" id="CHEBI:190689"/>
        <dbReference type="ChEBI" id="CHEBI:190708"/>
        <dbReference type="ChEBI" id="CHEBI:190710"/>
    </reaction>
    <physiologicalReaction direction="left-to-right" evidence="21">
        <dbReference type="Rhea" id="RHEA:71488"/>
    </physiologicalReaction>
</comment>
<name>A0A096P6D3_PAPAN</name>
<feature type="transmembrane region" description="Helical" evidence="36">
    <location>
        <begin position="686"/>
        <end position="707"/>
    </location>
</feature>
<evidence type="ECO:0000256" key="24">
    <source>
        <dbReference type="ARBA" id="ARBA00049305"/>
    </source>
</evidence>
<keyword evidence="7 34" id="KW-0378">Hydrolase</keyword>
<feature type="glycosylation site" description="N-linked (GlcNAc...) asparagine; partial" evidence="27">
    <location>
        <position position="617"/>
    </location>
</feature>
<feature type="glycosylation site" description="N-linked (GlcNAc...) asparagine" evidence="27">
    <location>
        <position position="103"/>
    </location>
</feature>
<keyword evidence="11 27" id="KW-0325">Glycoprotein</keyword>
<evidence type="ECO:0000256" key="27">
    <source>
        <dbReference type="PIRSR" id="PIRSR601548-10"/>
    </source>
</evidence>
<reference evidence="38" key="3">
    <citation type="submission" date="2025-09" db="UniProtKB">
        <authorList>
            <consortium name="Ensembl"/>
        </authorList>
    </citation>
    <scope>IDENTIFICATION</scope>
</reference>
<comment type="catalytic activity">
    <reaction evidence="12">
        <text>Release of a C-terminal dipeptide, oligopeptide-|-Xaa-Yaa, when Xaa is not Pro, and Yaa is neither Asp nor Glu. Thus, conversion of angiotensin I to angiotensin II, with increase in vasoconstrictor activity, but no action on angiotensin II.</text>
        <dbReference type="EC" id="3.4.15.1"/>
    </reaction>
</comment>
<evidence type="ECO:0000313" key="39">
    <source>
        <dbReference type="Proteomes" id="UP000028761"/>
    </source>
</evidence>
<feature type="compositionally biased region" description="Polar residues" evidence="35">
    <location>
        <begin position="54"/>
        <end position="68"/>
    </location>
</feature>
<feature type="active site" description="Proton donor 1" evidence="26">
    <location>
        <position position="544"/>
    </location>
</feature>
<dbReference type="GO" id="GO:0005886">
    <property type="term" value="C:plasma membrane"/>
    <property type="evidence" value="ECO:0007669"/>
    <property type="project" value="TreeGrafter"/>
</dbReference>
<evidence type="ECO:0000256" key="21">
    <source>
        <dbReference type="ARBA" id="ARBA00048231"/>
    </source>
</evidence>
<comment type="caution">
    <text evidence="33">Lacks conserved residue(s) required for the propagation of feature annotation.</text>
</comment>
<keyword evidence="39" id="KW-1185">Reference proteome</keyword>
<evidence type="ECO:0000256" key="2">
    <source>
        <dbReference type="ARBA" id="ARBA00008139"/>
    </source>
</evidence>
<dbReference type="GO" id="GO:0046872">
    <property type="term" value="F:metal ion binding"/>
    <property type="evidence" value="ECO:0007669"/>
    <property type="project" value="UniProtKB-KW"/>
</dbReference>
<evidence type="ECO:0000256" key="8">
    <source>
        <dbReference type="ARBA" id="ARBA00022833"/>
    </source>
</evidence>
<comment type="catalytic activity">
    <reaction evidence="18">
        <text>goralatide + H2O = N-acetyl-L-seryl-L-aspartate + L-lysyl-L-proline</text>
        <dbReference type="Rhea" id="RHEA:71455"/>
        <dbReference type="ChEBI" id="CHEBI:15377"/>
        <dbReference type="ChEBI" id="CHEBI:190701"/>
        <dbReference type="ChEBI" id="CHEBI:190702"/>
        <dbReference type="ChEBI" id="CHEBI:190703"/>
    </reaction>
    <physiologicalReaction direction="left-to-right" evidence="18">
        <dbReference type="Rhea" id="RHEA:71456"/>
    </physiologicalReaction>
</comment>
<evidence type="ECO:0000256" key="13">
    <source>
        <dbReference type="ARBA" id="ARBA00037200"/>
    </source>
</evidence>
<feature type="glycosylation site" description="N-linked (GlcNAc...) asparagine; partial" evidence="27">
    <location>
        <position position="368"/>
    </location>
</feature>
<feature type="signal peptide" evidence="37">
    <location>
        <begin position="1"/>
        <end position="21"/>
    </location>
</feature>
<evidence type="ECO:0000256" key="12">
    <source>
        <dbReference type="ARBA" id="ARBA00036868"/>
    </source>
</evidence>
<evidence type="ECO:0000256" key="7">
    <source>
        <dbReference type="ARBA" id="ARBA00022801"/>
    </source>
</evidence>
<evidence type="ECO:0000256" key="19">
    <source>
        <dbReference type="ARBA" id="ARBA00047862"/>
    </source>
</evidence>
<keyword evidence="8 30" id="KW-0862">Zinc</keyword>
<feature type="active site" description="Proton acceptor 2" evidence="28">
    <location>
        <position position="415"/>
    </location>
</feature>
<comment type="catalytic activity">
    <reaction evidence="25">
        <text>substance P + H2O = substance P(1-9) + L-Leu-L-Met-NH2</text>
        <dbReference type="Rhea" id="RHEA:71459"/>
        <dbReference type="ChEBI" id="CHEBI:15377"/>
        <dbReference type="ChEBI" id="CHEBI:190692"/>
        <dbReference type="ChEBI" id="CHEBI:190693"/>
        <dbReference type="ChEBI" id="CHEBI:190700"/>
    </reaction>
    <physiologicalReaction direction="left-to-right" evidence="25">
        <dbReference type="Rhea" id="RHEA:71460"/>
    </physiologicalReaction>
</comment>
<evidence type="ECO:0000256" key="28">
    <source>
        <dbReference type="PIRSR" id="PIRSR601548-11"/>
    </source>
</evidence>
<evidence type="ECO:0000256" key="22">
    <source>
        <dbReference type="ARBA" id="ARBA00049116"/>
    </source>
</evidence>
<evidence type="ECO:0000256" key="30">
    <source>
        <dbReference type="PIRSR" id="PIRSR601548-3"/>
    </source>
</evidence>
<feature type="region of interest" description="Disordered" evidence="35">
    <location>
        <begin position="36"/>
        <end position="69"/>
    </location>
</feature>
<evidence type="ECO:0000256" key="5">
    <source>
        <dbReference type="ARBA" id="ARBA00022723"/>
    </source>
</evidence>
<feature type="disulfide bond" evidence="31">
    <location>
        <begin position="569"/>
        <end position="581"/>
    </location>
</feature>
<evidence type="ECO:0000256" key="11">
    <source>
        <dbReference type="ARBA" id="ARBA00023180"/>
    </source>
</evidence>
<feature type="binding site" evidence="30">
    <location>
        <position position="414"/>
    </location>
    <ligand>
        <name>Zn(2+)</name>
        <dbReference type="ChEBI" id="CHEBI:29105"/>
        <label>1</label>
        <note>catalytic</note>
    </ligand>
</feature>
<reference evidence="38" key="2">
    <citation type="submission" date="2025-08" db="UniProtKB">
        <authorList>
            <consortium name="Ensembl"/>
        </authorList>
    </citation>
    <scope>IDENTIFICATION</scope>
</reference>
<feature type="glycosylation site" description="N-linked (GlcNAc...) (complex) asparagine" evidence="27">
    <location>
        <position position="140"/>
    </location>
</feature>
<evidence type="ECO:0000256" key="34">
    <source>
        <dbReference type="RuleBase" id="RU361144"/>
    </source>
</evidence>
<accession>A0A096P6D3</accession>
<dbReference type="EC" id="3.4.-.-" evidence="34"/>
<dbReference type="FunFam" id="1.10.1370.30:FF:000004">
    <property type="entry name" value="Angiotensin-converting enzyme"/>
    <property type="match status" value="1"/>
</dbReference>
<proteinExistence type="inferred from homology"/>
<evidence type="ECO:0000256" key="32">
    <source>
        <dbReference type="PIRSR" id="PIRSR601548-8"/>
    </source>
</evidence>
<dbReference type="GO" id="GO:0004180">
    <property type="term" value="F:carboxypeptidase activity"/>
    <property type="evidence" value="ECO:0007669"/>
    <property type="project" value="UniProtKB-KW"/>
</dbReference>
<reference evidence="38 39" key="1">
    <citation type="submission" date="2012-03" db="EMBL/GenBank/DDBJ databases">
        <title>Whole Genome Assembly of Papio anubis.</title>
        <authorList>
            <person name="Liu Y.L."/>
            <person name="Abraham K.A."/>
            <person name="Akbar H.A."/>
            <person name="Ali S.A."/>
            <person name="Anosike U.A."/>
            <person name="Aqrawi P.A."/>
            <person name="Arias F.A."/>
            <person name="Attaway T.A."/>
            <person name="Awwad R.A."/>
            <person name="Babu C.B."/>
            <person name="Bandaranaike D.B."/>
            <person name="Battles P.B."/>
            <person name="Bell A.B."/>
            <person name="Beltran B.B."/>
            <person name="Berhane-Mersha D.B."/>
            <person name="Bess C.B."/>
            <person name="Bickham C.B."/>
            <person name="Bolden T.B."/>
            <person name="Carter K.C."/>
            <person name="Chau D.C."/>
            <person name="Chavez A.C."/>
            <person name="Clerc-Blankenburg K.C."/>
            <person name="Coyle M.C."/>
            <person name="Dao M.D."/>
            <person name="Davila M.L.D."/>
            <person name="Davy-Carroll L.D."/>
            <person name="Denson S.D."/>
            <person name="Dinh H.D."/>
            <person name="Fernandez S.F."/>
            <person name="Fernando P.F."/>
            <person name="Forbes L.F."/>
            <person name="Francis C.F."/>
            <person name="Francisco L.F."/>
            <person name="Fu Q.F."/>
            <person name="Garcia-Iii R.G."/>
            <person name="Garrett T.G."/>
            <person name="Gross S.G."/>
            <person name="Gubbala S.G."/>
            <person name="Hirani K.H."/>
            <person name="Hogues M.H."/>
            <person name="Hollins B.H."/>
            <person name="Jackson L.J."/>
            <person name="Javaid M.J."/>
            <person name="Jhangiani S.J."/>
            <person name="Johnson A.J."/>
            <person name="Johnson B.J."/>
            <person name="Jones J.J."/>
            <person name="Joshi V.J."/>
            <person name="Kalu J.K."/>
            <person name="Khan N.K."/>
            <person name="Korchina V.K."/>
            <person name="Kovar C.K."/>
            <person name="Lago L.L."/>
            <person name="Lara F.L."/>
            <person name="Le T.-K.L."/>
            <person name="Lee S.L."/>
            <person name="Legall-Iii F.L."/>
            <person name="Lemon S.L."/>
            <person name="Liu J.L."/>
            <person name="Liu Y.-S.L."/>
            <person name="Liyanage D.L."/>
            <person name="Lopez J.L."/>
            <person name="Lorensuhewa L.L."/>
            <person name="Mata R.M."/>
            <person name="Mathew T.M."/>
            <person name="Mercado C.M."/>
            <person name="Mercado I.M."/>
            <person name="Morales K.M."/>
            <person name="Morgan M.M."/>
            <person name="Munidasa M.M."/>
            <person name="Ngo D.N."/>
            <person name="Nguyen L.N."/>
            <person name="Nguyen T.N."/>
            <person name="Nguyen N.N."/>
            <person name="Obregon M.O."/>
            <person name="Okwuonu G.O."/>
            <person name="Ongeri F.O."/>
            <person name="Onwere C.O."/>
            <person name="Osifeso I.O."/>
            <person name="Parra A.P."/>
            <person name="Patil S.P."/>
            <person name="Perez A.P."/>
            <person name="Perez Y.P."/>
            <person name="Pham C.P."/>
            <person name="Pu L.-L.P."/>
            <person name="Puazo M.P."/>
            <person name="Quiroz J.Q."/>
            <person name="Rouhana J.R."/>
            <person name="Ruiz M.R."/>
            <person name="Ruiz S.-J.R."/>
            <person name="Saada N.S."/>
            <person name="Santibanez J.S."/>
            <person name="Scheel M.S."/>
            <person name="Schneider B.S."/>
            <person name="Simmons D.S."/>
            <person name="Sisson I.S."/>
            <person name="Tang L.-Y.T."/>
            <person name="Thornton R.T."/>
            <person name="Tisius J.T."/>
            <person name="Toledanes G.T."/>
            <person name="Trejos Z.T."/>
            <person name="Usmani K.U."/>
            <person name="Varghese R.V."/>
            <person name="Vattathil S.V."/>
            <person name="Vee V.V."/>
            <person name="Walker D.W."/>
            <person name="Weissenberger G.W."/>
            <person name="White C.W."/>
            <person name="Williams A.W."/>
            <person name="Woodworth J.W."/>
            <person name="Wright R.W."/>
            <person name="Zhu Y.Z."/>
            <person name="Han Y.H."/>
            <person name="Newsham I.N."/>
            <person name="Nazareth L.N."/>
            <person name="Worley K.W."/>
            <person name="Muzny D.M."/>
            <person name="Rogers J.R."/>
            <person name="Gibbs R.G."/>
        </authorList>
    </citation>
    <scope>NUCLEOTIDE SEQUENCE [LARGE SCALE GENOMIC DNA]</scope>
</reference>
<comment type="catalytic activity">
    <reaction evidence="22">
        <text>substance P + H2O = substance P(1-8) + Gly-L-Leu-L-Met-NH2</text>
        <dbReference type="Rhea" id="RHEA:71463"/>
        <dbReference type="ChEBI" id="CHEBI:15377"/>
        <dbReference type="ChEBI" id="CHEBI:190692"/>
        <dbReference type="ChEBI" id="CHEBI:190694"/>
        <dbReference type="ChEBI" id="CHEBI:190699"/>
    </reaction>
    <physiologicalReaction direction="left-to-right" evidence="22">
        <dbReference type="Rhea" id="RHEA:71464"/>
    </physiologicalReaction>
</comment>
<feature type="binding site" evidence="30">
    <location>
        <position position="418"/>
    </location>
    <ligand>
        <name>Zn(2+)</name>
        <dbReference type="ChEBI" id="CHEBI:29105"/>
        <label>1</label>
        <note>catalytic</note>
    </ligand>
</feature>
<evidence type="ECO:0000256" key="23">
    <source>
        <dbReference type="ARBA" id="ARBA00049273"/>
    </source>
</evidence>
<feature type="active site" description="Proton donor 2" evidence="28">
    <location>
        <position position="544"/>
    </location>
</feature>
<dbReference type="GO" id="GO:0008241">
    <property type="term" value="F:peptidyl-dipeptidase activity"/>
    <property type="evidence" value="ECO:0007669"/>
    <property type="project" value="UniProtKB-EC"/>
</dbReference>
<comment type="catalytic activity">
    <reaction evidence="24">
        <text>bradykinin + H2O = L-Phe-L-Arg + bradykinin(1-7)</text>
        <dbReference type="Rhea" id="RHEA:71451"/>
        <dbReference type="ChEBI" id="CHEBI:15377"/>
        <dbReference type="ChEBI" id="CHEBI:132988"/>
        <dbReference type="ChEBI" id="CHEBI:133147"/>
        <dbReference type="ChEBI" id="CHEBI:147352"/>
    </reaction>
    <physiologicalReaction direction="left-to-right" evidence="24">
        <dbReference type="Rhea" id="RHEA:71452"/>
    </physiologicalReaction>
</comment>
<organism evidence="38 39">
    <name type="scientific">Papio anubis</name>
    <name type="common">Olive baboon</name>
    <dbReference type="NCBI Taxonomy" id="9555"/>
    <lineage>
        <taxon>Eukaryota</taxon>
        <taxon>Metazoa</taxon>
        <taxon>Chordata</taxon>
        <taxon>Craniata</taxon>
        <taxon>Vertebrata</taxon>
        <taxon>Euteleostomi</taxon>
        <taxon>Mammalia</taxon>
        <taxon>Eutheria</taxon>
        <taxon>Euarchontoglires</taxon>
        <taxon>Primates</taxon>
        <taxon>Haplorrhini</taxon>
        <taxon>Catarrhini</taxon>
        <taxon>Cercopithecidae</taxon>
        <taxon>Cercopithecinae</taxon>
        <taxon>Papio</taxon>
    </lineage>
</organism>
<evidence type="ECO:0000256" key="15">
    <source>
        <dbReference type="ARBA" id="ARBA00046406"/>
    </source>
</evidence>
<evidence type="ECO:0000256" key="33">
    <source>
        <dbReference type="PROSITE-ProRule" id="PRU01355"/>
    </source>
</evidence>
<comment type="catalytic activity">
    <reaction evidence="16">
        <text>Met-enkephalin-Arg-Phe + H2O = L-arginyl-L-phenylalanine + Met-enkephalin</text>
        <dbReference type="Rhea" id="RHEA:70675"/>
        <dbReference type="ChEBI" id="CHEBI:15377"/>
        <dbReference type="ChEBI" id="CHEBI:189868"/>
        <dbReference type="ChEBI" id="CHEBI:189869"/>
        <dbReference type="ChEBI" id="CHEBI:189870"/>
    </reaction>
    <physiologicalReaction direction="left-to-right" evidence="16">
        <dbReference type="Rhea" id="RHEA:70676"/>
    </physiologicalReaction>
</comment>
<comment type="subunit">
    <text evidence="15">Monomer and homodimer; homodimerizes following binding to an inhibitor. Interacts with calmodulin (CALM1, CALM2 or CALM3); interaction takes place in the cytoplasmic region and regulates phosphorylation and proteolytic cleavage.</text>
</comment>
<comment type="function">
    <text evidence="13">Soluble form that is released in blood plasma and other body fluids following proteolytic cleavage in the juxtamembrane stalk region.</text>
</comment>
<dbReference type="ExpressionAtlas" id="A0A096P6D3">
    <property type="expression patterns" value="baseline"/>
</dbReference>
<feature type="binding site" evidence="29">
    <location>
        <position position="553"/>
    </location>
    <ligand>
        <name>chloride</name>
        <dbReference type="ChEBI" id="CHEBI:17996"/>
        <label>1</label>
    </ligand>
</feature>
<dbReference type="MEROPS" id="M02.001"/>
<keyword evidence="10 31" id="KW-1015">Disulfide bond</keyword>
<sequence length="732" mass="83481">MGQGWATAGLPNLLFLLLCYGHPLLVPSQQATRQVTVTHGTSSQATTSGQTITHQATARQTSAESPNLVTDEAEASKFVEEYDRTSQVVWNEYAEANWNYNTNITTETSKILLQKNMQIANHTLKYGTQARRFDVNHFQNTTIKRIIKKVQDLERAALPAQELEEYNKILLDMETTYSVATVCHTNGSCLQLEPDLTNVMATSRKYEELLWAWEGWRDKAGRAILQFYPKYVELINQAARLNGYVDAGDSWRSMYETPSLEQDLERLFQELQPLYLNLHAYVRRALHRHYGAQHINLEGPIPAHLLGNMWAQTWSNIYDLVVPFPSAPSMDPTEAMLKQGWTPRRMFKEADDFFTSLGLLPVPPEFWNKSMLEKPTDGREVVCHASAWDFYNGKDFRIKQCTTVNLEDLVVAHHEMGHIQYFMQYKDLPVALREGANPGFHEAIGDVLALSVSTPKHLHSLNLLSSEGGSHEHDINFLMKMALDKIAFIPFSYLVDQWRWRVFDGSITKENYNQEWWSLRLKYQGLCPPVPRTQGDFDPGAKFHVPSSVPYIRYFISFIIQFQFHEALCQAAGHTGPLHKCDIYQSKEAGQRLATAMKLGFSRPWPEAMQLITGQPNMSASAMLSYFKPLLDWLRTENELHGEKLGWPQYNWTPNSARSEGPLPDSGRVSFLGLDLDAQQARVGQWLLLFLGIALLVATLGLSQRLFSIRHQSLHRHPQGPQFGSEVELRHS</sequence>
<evidence type="ECO:0000256" key="31">
    <source>
        <dbReference type="PIRSR" id="PIRSR601548-4"/>
    </source>
</evidence>
<comment type="catalytic activity">
    <reaction evidence="19">
        <text>angiotensin I + H2O = L-histidyl-L-leucine + angiotensin II</text>
        <dbReference type="Rhea" id="RHEA:63560"/>
        <dbReference type="ChEBI" id="CHEBI:15377"/>
        <dbReference type="ChEBI" id="CHEBI:58506"/>
        <dbReference type="ChEBI" id="CHEBI:147350"/>
        <dbReference type="ChEBI" id="CHEBI:147392"/>
        <dbReference type="EC" id="3.4.15.1"/>
    </reaction>
    <physiologicalReaction direction="left-to-right" evidence="19">
        <dbReference type="Rhea" id="RHEA:63561"/>
    </physiologicalReaction>
</comment>
<dbReference type="SUPFAM" id="SSF55486">
    <property type="entry name" value="Metalloproteases ('zincins'), catalytic domain"/>
    <property type="match status" value="1"/>
</dbReference>
<evidence type="ECO:0000256" key="3">
    <source>
        <dbReference type="ARBA" id="ARBA00022645"/>
    </source>
</evidence>
<dbReference type="HOGENOM" id="CLU_006219_0_0_1"/>
<evidence type="ECO:0000256" key="14">
    <source>
        <dbReference type="ARBA" id="ARBA00039858"/>
    </source>
</evidence>
<feature type="active site" description="Proton acceptor 1" evidence="26">
    <location>
        <position position="415"/>
    </location>
</feature>
<evidence type="ECO:0000256" key="18">
    <source>
        <dbReference type="ARBA" id="ARBA00047642"/>
    </source>
</evidence>
<gene>
    <name evidence="38" type="primary">ACE</name>
</gene>
<keyword evidence="9 34" id="KW-0482">Metalloprotease</keyword>
<evidence type="ECO:0000256" key="29">
    <source>
        <dbReference type="PIRSR" id="PIRSR601548-2"/>
    </source>
</evidence>
<evidence type="ECO:0000256" key="4">
    <source>
        <dbReference type="ARBA" id="ARBA00022670"/>
    </source>
</evidence>
<dbReference type="GeneTree" id="ENSGT00940000162051"/>
<dbReference type="AlphaFoldDB" id="A0A096P6D3"/>
<evidence type="ECO:0000313" key="38">
    <source>
        <dbReference type="Ensembl" id="ENSPANP00000020908.3"/>
    </source>
</evidence>
<dbReference type="GO" id="GO:0006508">
    <property type="term" value="P:proteolysis"/>
    <property type="evidence" value="ECO:0007669"/>
    <property type="project" value="UniProtKB-KW"/>
</dbReference>
<comment type="cofactor">
    <cofactor evidence="1">
        <name>chloride</name>
        <dbReference type="ChEBI" id="CHEBI:17996"/>
    </cofactor>
</comment>
<comment type="similarity">
    <text evidence="2 33 34">Belongs to the peptidase M2 family.</text>
</comment>
<dbReference type="PRINTS" id="PR00791">
    <property type="entry name" value="PEPDIPTASEA"/>
</dbReference>
<dbReference type="PANTHER" id="PTHR10514:SF27">
    <property type="entry name" value="ANGIOTENSIN-CONVERTING ENZYME"/>
    <property type="match status" value="1"/>
</dbReference>
<dbReference type="GO" id="GO:0003081">
    <property type="term" value="P:regulation of systemic arterial blood pressure by renin-angiotensin"/>
    <property type="evidence" value="ECO:0007669"/>
    <property type="project" value="TreeGrafter"/>
</dbReference>